<comment type="caution">
    <text evidence="2">The sequence shown here is derived from an EMBL/GenBank/DDBJ whole genome shotgun (WGS) entry which is preliminary data.</text>
</comment>
<proteinExistence type="predicted"/>
<feature type="domain" description="Phosphodiester glycosidase" evidence="1">
    <location>
        <begin position="194"/>
        <end position="334"/>
    </location>
</feature>
<dbReference type="Proteomes" id="UP000291117">
    <property type="component" value="Unassembled WGS sequence"/>
</dbReference>
<evidence type="ECO:0000313" key="2">
    <source>
        <dbReference type="EMBL" id="TCC96123.1"/>
    </source>
</evidence>
<keyword evidence="2" id="KW-0378">Hydrolase</keyword>
<dbReference type="GO" id="GO:0016798">
    <property type="term" value="F:hydrolase activity, acting on glycosyl bonds"/>
    <property type="evidence" value="ECO:0007669"/>
    <property type="project" value="UniProtKB-KW"/>
</dbReference>
<keyword evidence="2" id="KW-0326">Glycosidase</keyword>
<organism evidence="2 3">
    <name type="scientific">Pedobacter hiemivivus</name>
    <dbReference type="NCBI Taxonomy" id="2530454"/>
    <lineage>
        <taxon>Bacteria</taxon>
        <taxon>Pseudomonadati</taxon>
        <taxon>Bacteroidota</taxon>
        <taxon>Sphingobacteriia</taxon>
        <taxon>Sphingobacteriales</taxon>
        <taxon>Sphingobacteriaceae</taxon>
        <taxon>Pedobacter</taxon>
    </lineage>
</organism>
<dbReference type="EMBL" id="SJSM01000007">
    <property type="protein sequence ID" value="TCC96123.1"/>
    <property type="molecule type" value="Genomic_DNA"/>
</dbReference>
<sequence>MNMKLNLAIILVSAGALLSSCSKSKEGKFHPDKPLVDSTPLVTLSSSWKKAVYLMDNFPNGIQIYVNTTPINAKSISAYAVIFDPKADLELKPVMAAAEKTVTGFYNDEVGTKYASINGGFFGSANASYSLAMYNNVVSAINIKSLSRSYNSVNTTYYPTRAAFGISAAGVPDVTWIYHVGTGNGTIFSYPSPALNLLNTAPLPVPTAILPAVGKVWDVKSAIGGSPMLIKDDKINITDAEELIVIDNTSSRARSAIGYTKNNKIIILAVEGGNTAAGIPGVNLAELAQMMKDMGCIGAINLDGGGSTALTVNGKQTVKPSDGSERKVVTALIVKEKI</sequence>
<keyword evidence="3" id="KW-1185">Reference proteome</keyword>
<evidence type="ECO:0000313" key="3">
    <source>
        <dbReference type="Proteomes" id="UP000291117"/>
    </source>
</evidence>
<dbReference type="Pfam" id="PF09992">
    <property type="entry name" value="NAGPA"/>
    <property type="match status" value="1"/>
</dbReference>
<evidence type="ECO:0000259" key="1">
    <source>
        <dbReference type="Pfam" id="PF09992"/>
    </source>
</evidence>
<dbReference type="PANTHER" id="PTHR40446">
    <property type="entry name" value="N-ACETYLGLUCOSAMINE-1-PHOSPHODIESTER ALPHA-N-ACETYLGLUCOSAMINIDASE"/>
    <property type="match status" value="1"/>
</dbReference>
<accession>A0A4R0N9Y5</accession>
<reference evidence="2 3" key="1">
    <citation type="submission" date="2019-02" db="EMBL/GenBank/DDBJ databases">
        <title>Pedobacter sp. RP-3-8 sp. nov., isolated from Arctic soil.</title>
        <authorList>
            <person name="Dahal R.H."/>
        </authorList>
    </citation>
    <scope>NUCLEOTIDE SEQUENCE [LARGE SCALE GENOMIC DNA]</scope>
    <source>
        <strain evidence="2 3">RP-3-8</strain>
    </source>
</reference>
<dbReference type="InterPro" id="IPR018711">
    <property type="entry name" value="NAGPA"/>
</dbReference>
<dbReference type="PROSITE" id="PS51257">
    <property type="entry name" value="PROKAR_LIPOPROTEIN"/>
    <property type="match status" value="1"/>
</dbReference>
<protein>
    <submittedName>
        <fullName evidence="2">Phosphodiester glycosidase family protein</fullName>
    </submittedName>
</protein>
<gene>
    <name evidence="2" type="ORF">EZ444_13870</name>
</gene>
<dbReference type="AlphaFoldDB" id="A0A4R0N9Y5"/>
<dbReference type="PANTHER" id="PTHR40446:SF2">
    <property type="entry name" value="N-ACETYLGLUCOSAMINE-1-PHOSPHODIESTER ALPHA-N-ACETYLGLUCOSAMINIDASE"/>
    <property type="match status" value="1"/>
</dbReference>
<dbReference type="OrthoDB" id="9809781at2"/>
<name>A0A4R0N9Y5_9SPHI</name>